<feature type="region of interest" description="Disordered" evidence="4">
    <location>
        <begin position="1068"/>
        <end position="1111"/>
    </location>
</feature>
<dbReference type="Proteomes" id="UP000800092">
    <property type="component" value="Unassembled WGS sequence"/>
</dbReference>
<dbReference type="GO" id="GO:0005524">
    <property type="term" value="F:ATP binding"/>
    <property type="evidence" value="ECO:0007669"/>
    <property type="project" value="UniProtKB-KW"/>
</dbReference>
<keyword evidence="2" id="KW-0378">Hydrolase</keyword>
<dbReference type="PROSITE" id="PS51194">
    <property type="entry name" value="HELICASE_CTER"/>
    <property type="match status" value="1"/>
</dbReference>
<keyword evidence="7" id="KW-1185">Reference proteome</keyword>
<sequence length="1111" mass="125943">MVHKRRVGKKVVFSPGEDSLPPEARTQPQGKAQGKMVQPDFLPQSFSELRKLWTYDLNTYEYRSSERPKYMGTVSADESAAFLASDHRWLALGCLQGKGERHHPTPCRLRDGISNDAAESLRHSPFCIFRHFPRASGWIRIFRFHPSNDSLDIDLLKIFILPFDVGGRHVVRKDPTLQSAFAEVVQQVSISSALWNWTPSDSWNWTPFAVGTPKDNFEMAATEAAGSLFYLPEDIRDRYAKTAMEELLENKVEGAAEMVQREIAPQLHRDPRLERRISPDGVAYYYDPKQTCSGGILAETMGLGKTLICIAVILSTFGHLPWIPPQYQLNVGKNPYGSRSLLEMAAAAAAKNSLPWRQFAGMDLDNSQFPAPCEEAIEKYETYKIPGEPVRFSRKTIFSETQTLQLCPATIVVSELQKHTQEGFMEHVLFMEETKKPLPPAKELKKFEHENRDGYDENGNRKGRRPVNCLCPIAPGTTQVDCSCRDGLEVYESPLKELHFLRLIIDEGNNFGSQLIRADRRWIVSGTPAKYMLGVEVDLQRTEVDYAESHDYASRVDALNRRNVFDQRQSSLQAVSSLGKMVSHFLKIPPWARSSEDFADWNDYVYRHEDIKRRTYTSFSQCFQKTLNAIVIKTQPEDVERDLQLPSLGHRTIRLEPSYFDRLTVNLFNLVLTSNAVTSERTDMDYLFHSSSKKDRMRLVANLRQSFFFWTGFSQSDIQAALKQSSGYLAKDDTNCTTVDRIALDTAMIFAQTALSSASWVALSKSHEIGLFVENFPPDSAEHWAFGATQTPLLVGATQLALAQEHVNRNIDQGTADALQNLSGQGIIALAPLRSESIPLEEGSKKPILAKTGMPASSINGEPADSTIAGARIIGTTSAKLSYLLNEIFKYHRDEKMIIFYEGDNIAYYIAQVLDIFHIEYLIYANSIQAYLRSQWIVRFNEDASIRILLMDLRQGARGLHASVASRVYFVNPVCRPEVEAQALKRAHRIGQTRPVEVQTLVLKDTIEEAMFDRSQKMTNREHTDAKNLDDDQGIQAIIQQSKPIRTDMDDERGGMCGQVAYIEEPQQLFDRAGRPRNVKGWRSDGDEKVRKRRDVDSRRYTRTHAWSTAD</sequence>
<dbReference type="GO" id="GO:0005634">
    <property type="term" value="C:nucleus"/>
    <property type="evidence" value="ECO:0007669"/>
    <property type="project" value="TreeGrafter"/>
</dbReference>
<feature type="region of interest" description="Disordered" evidence="4">
    <location>
        <begin position="1"/>
        <end position="36"/>
    </location>
</feature>
<organism evidence="6 7">
    <name type="scientific">Viridothelium virens</name>
    <name type="common">Speckled blister lichen</name>
    <name type="synonym">Trypethelium virens</name>
    <dbReference type="NCBI Taxonomy" id="1048519"/>
    <lineage>
        <taxon>Eukaryota</taxon>
        <taxon>Fungi</taxon>
        <taxon>Dikarya</taxon>
        <taxon>Ascomycota</taxon>
        <taxon>Pezizomycotina</taxon>
        <taxon>Dothideomycetes</taxon>
        <taxon>Dothideomycetes incertae sedis</taxon>
        <taxon>Trypetheliales</taxon>
        <taxon>Trypetheliaceae</taxon>
        <taxon>Viridothelium</taxon>
    </lineage>
</organism>
<dbReference type="InterPro" id="IPR050628">
    <property type="entry name" value="SNF2_RAD54_helicase_TF"/>
</dbReference>
<feature type="compositionally biased region" description="Basic and acidic residues" evidence="4">
    <location>
        <begin position="1082"/>
        <end position="1100"/>
    </location>
</feature>
<dbReference type="AlphaFoldDB" id="A0A6A6HGN1"/>
<keyword evidence="1" id="KW-0547">Nucleotide-binding</keyword>
<dbReference type="InterPro" id="IPR038718">
    <property type="entry name" value="SNF2-like_sf"/>
</dbReference>
<dbReference type="InterPro" id="IPR027417">
    <property type="entry name" value="P-loop_NTPase"/>
</dbReference>
<dbReference type="GO" id="GO:0016787">
    <property type="term" value="F:hydrolase activity"/>
    <property type="evidence" value="ECO:0007669"/>
    <property type="project" value="UniProtKB-KW"/>
</dbReference>
<dbReference type="GO" id="GO:0006281">
    <property type="term" value="P:DNA repair"/>
    <property type="evidence" value="ECO:0007669"/>
    <property type="project" value="TreeGrafter"/>
</dbReference>
<dbReference type="InterPro" id="IPR000330">
    <property type="entry name" value="SNF2_N"/>
</dbReference>
<dbReference type="Pfam" id="PF00176">
    <property type="entry name" value="SNF2-rel_dom"/>
    <property type="match status" value="1"/>
</dbReference>
<dbReference type="OrthoDB" id="2801544at2759"/>
<evidence type="ECO:0000313" key="6">
    <source>
        <dbReference type="EMBL" id="KAF2236620.1"/>
    </source>
</evidence>
<evidence type="ECO:0000256" key="2">
    <source>
        <dbReference type="ARBA" id="ARBA00022801"/>
    </source>
</evidence>
<gene>
    <name evidence="6" type="ORF">EV356DRAFT_522334</name>
</gene>
<dbReference type="Gene3D" id="3.40.50.10810">
    <property type="entry name" value="Tandem AAA-ATPase domain"/>
    <property type="match status" value="1"/>
</dbReference>
<dbReference type="EMBL" id="ML991784">
    <property type="protein sequence ID" value="KAF2236620.1"/>
    <property type="molecule type" value="Genomic_DNA"/>
</dbReference>
<dbReference type="InterPro" id="IPR049730">
    <property type="entry name" value="SNF2/RAD54-like_C"/>
</dbReference>
<evidence type="ECO:0000256" key="4">
    <source>
        <dbReference type="SAM" id="MobiDB-lite"/>
    </source>
</evidence>
<accession>A0A6A6HGN1</accession>
<evidence type="ECO:0000256" key="1">
    <source>
        <dbReference type="ARBA" id="ARBA00022741"/>
    </source>
</evidence>
<dbReference type="PANTHER" id="PTHR45626">
    <property type="entry name" value="TRANSCRIPTION TERMINATION FACTOR 2-RELATED"/>
    <property type="match status" value="1"/>
</dbReference>
<dbReference type="CDD" id="cd18793">
    <property type="entry name" value="SF2_C_SNF"/>
    <property type="match status" value="1"/>
</dbReference>
<dbReference type="InterPro" id="IPR001650">
    <property type="entry name" value="Helicase_C-like"/>
</dbReference>
<dbReference type="Pfam" id="PF00271">
    <property type="entry name" value="Helicase_C"/>
    <property type="match status" value="1"/>
</dbReference>
<protein>
    <recommendedName>
        <fullName evidence="5">Helicase C-terminal domain-containing protein</fullName>
    </recommendedName>
</protein>
<proteinExistence type="predicted"/>
<name>A0A6A6HGN1_VIRVR</name>
<reference evidence="6" key="1">
    <citation type="journal article" date="2020" name="Stud. Mycol.">
        <title>101 Dothideomycetes genomes: a test case for predicting lifestyles and emergence of pathogens.</title>
        <authorList>
            <person name="Haridas S."/>
            <person name="Albert R."/>
            <person name="Binder M."/>
            <person name="Bloem J."/>
            <person name="Labutti K."/>
            <person name="Salamov A."/>
            <person name="Andreopoulos B."/>
            <person name="Baker S."/>
            <person name="Barry K."/>
            <person name="Bills G."/>
            <person name="Bluhm B."/>
            <person name="Cannon C."/>
            <person name="Castanera R."/>
            <person name="Culley D."/>
            <person name="Daum C."/>
            <person name="Ezra D."/>
            <person name="Gonzalez J."/>
            <person name="Henrissat B."/>
            <person name="Kuo A."/>
            <person name="Liang C."/>
            <person name="Lipzen A."/>
            <person name="Lutzoni F."/>
            <person name="Magnuson J."/>
            <person name="Mondo S."/>
            <person name="Nolan M."/>
            <person name="Ohm R."/>
            <person name="Pangilinan J."/>
            <person name="Park H.-J."/>
            <person name="Ramirez L."/>
            <person name="Alfaro M."/>
            <person name="Sun H."/>
            <person name="Tritt A."/>
            <person name="Yoshinaga Y."/>
            <person name="Zwiers L.-H."/>
            <person name="Turgeon B."/>
            <person name="Goodwin S."/>
            <person name="Spatafora J."/>
            <person name="Crous P."/>
            <person name="Grigoriev I."/>
        </authorList>
    </citation>
    <scope>NUCLEOTIDE SEQUENCE</scope>
    <source>
        <strain evidence="6">Tuck. ex Michener</strain>
    </source>
</reference>
<keyword evidence="3" id="KW-0067">ATP-binding</keyword>
<feature type="domain" description="Helicase C-terminal" evidence="5">
    <location>
        <begin position="880"/>
        <end position="1046"/>
    </location>
</feature>
<evidence type="ECO:0000256" key="3">
    <source>
        <dbReference type="ARBA" id="ARBA00022840"/>
    </source>
</evidence>
<evidence type="ECO:0000259" key="5">
    <source>
        <dbReference type="PROSITE" id="PS51194"/>
    </source>
</evidence>
<evidence type="ECO:0000313" key="7">
    <source>
        <dbReference type="Proteomes" id="UP000800092"/>
    </source>
</evidence>
<dbReference type="Gene3D" id="3.40.50.300">
    <property type="entry name" value="P-loop containing nucleotide triphosphate hydrolases"/>
    <property type="match status" value="1"/>
</dbReference>
<dbReference type="PANTHER" id="PTHR45626:SF51">
    <property type="entry name" value="SNF2-RELATED DOMAIN-CONTAINING PROTEIN"/>
    <property type="match status" value="1"/>
</dbReference>
<dbReference type="GO" id="GO:0008094">
    <property type="term" value="F:ATP-dependent activity, acting on DNA"/>
    <property type="evidence" value="ECO:0007669"/>
    <property type="project" value="TreeGrafter"/>
</dbReference>
<dbReference type="SUPFAM" id="SSF52540">
    <property type="entry name" value="P-loop containing nucleoside triphosphate hydrolases"/>
    <property type="match status" value="2"/>
</dbReference>